<evidence type="ECO:0000313" key="2">
    <source>
        <dbReference type="EMBL" id="AAV44108.1"/>
    </source>
</evidence>
<organism evidence="2 3">
    <name type="scientific">Oryza sativa subsp. japonica</name>
    <name type="common">Rice</name>
    <dbReference type="NCBI Taxonomy" id="39947"/>
    <lineage>
        <taxon>Eukaryota</taxon>
        <taxon>Viridiplantae</taxon>
        <taxon>Streptophyta</taxon>
        <taxon>Embryophyta</taxon>
        <taxon>Tracheophyta</taxon>
        <taxon>Spermatophyta</taxon>
        <taxon>Magnoliopsida</taxon>
        <taxon>Liliopsida</taxon>
        <taxon>Poales</taxon>
        <taxon>Poaceae</taxon>
        <taxon>BOP clade</taxon>
        <taxon>Oryzoideae</taxon>
        <taxon>Oryzeae</taxon>
        <taxon>Oryzinae</taxon>
        <taxon>Oryza</taxon>
        <taxon>Oryza sativa</taxon>
    </lineage>
</organism>
<reference evidence="3" key="2">
    <citation type="journal article" date="2008" name="Nucleic Acids Res.">
        <title>The rice annotation project database (RAP-DB): 2008 update.</title>
        <authorList>
            <consortium name="The rice annotation project (RAP)"/>
        </authorList>
    </citation>
    <scope>GENOME REANNOTATION</scope>
    <source>
        <strain evidence="3">cv. Nipponbare</strain>
    </source>
</reference>
<proteinExistence type="predicted"/>
<accession>Q5W649</accession>
<gene>
    <name evidence="2" type="ORF">OSJNBb0052F16.13</name>
</gene>
<feature type="domain" description="Reverse transcriptase" evidence="1">
    <location>
        <begin position="163"/>
        <end position="254"/>
    </location>
</feature>
<reference evidence="3" key="1">
    <citation type="journal article" date="2005" name="Nature">
        <title>The map-based sequence of the rice genome.</title>
        <authorList>
            <consortium name="International rice genome sequencing project (IRGSP)"/>
            <person name="Matsumoto T."/>
            <person name="Wu J."/>
            <person name="Kanamori H."/>
            <person name="Katayose Y."/>
            <person name="Fujisawa M."/>
            <person name="Namiki N."/>
            <person name="Mizuno H."/>
            <person name="Yamamoto K."/>
            <person name="Antonio B.A."/>
            <person name="Baba T."/>
            <person name="Sakata K."/>
            <person name="Nagamura Y."/>
            <person name="Aoki H."/>
            <person name="Arikawa K."/>
            <person name="Arita K."/>
            <person name="Bito T."/>
            <person name="Chiden Y."/>
            <person name="Fujitsuka N."/>
            <person name="Fukunaka R."/>
            <person name="Hamada M."/>
            <person name="Harada C."/>
            <person name="Hayashi A."/>
            <person name="Hijishita S."/>
            <person name="Honda M."/>
            <person name="Hosokawa S."/>
            <person name="Ichikawa Y."/>
            <person name="Idonuma A."/>
            <person name="Iijima M."/>
            <person name="Ikeda M."/>
            <person name="Ikeno M."/>
            <person name="Ito K."/>
            <person name="Ito S."/>
            <person name="Ito T."/>
            <person name="Ito Y."/>
            <person name="Ito Y."/>
            <person name="Iwabuchi A."/>
            <person name="Kamiya K."/>
            <person name="Karasawa W."/>
            <person name="Kurita K."/>
            <person name="Katagiri S."/>
            <person name="Kikuta A."/>
            <person name="Kobayashi H."/>
            <person name="Kobayashi N."/>
            <person name="Machita K."/>
            <person name="Maehara T."/>
            <person name="Masukawa M."/>
            <person name="Mizubayashi T."/>
            <person name="Mukai Y."/>
            <person name="Nagasaki H."/>
            <person name="Nagata Y."/>
            <person name="Naito S."/>
            <person name="Nakashima M."/>
            <person name="Nakama Y."/>
            <person name="Nakamichi Y."/>
            <person name="Nakamura M."/>
            <person name="Meguro A."/>
            <person name="Negishi M."/>
            <person name="Ohta I."/>
            <person name="Ohta T."/>
            <person name="Okamoto M."/>
            <person name="Ono N."/>
            <person name="Saji S."/>
            <person name="Sakaguchi M."/>
            <person name="Sakai K."/>
            <person name="Shibata M."/>
            <person name="Shimokawa T."/>
            <person name="Song J."/>
            <person name="Takazaki Y."/>
            <person name="Terasawa K."/>
            <person name="Tsugane M."/>
            <person name="Tsuji K."/>
            <person name="Ueda S."/>
            <person name="Waki K."/>
            <person name="Yamagata H."/>
            <person name="Yamamoto M."/>
            <person name="Yamamoto S."/>
            <person name="Yamane H."/>
            <person name="Yoshiki S."/>
            <person name="Yoshihara R."/>
            <person name="Yukawa K."/>
            <person name="Zhong H."/>
            <person name="Yano M."/>
            <person name="Yuan Q."/>
            <person name="Ouyang S."/>
            <person name="Liu J."/>
            <person name="Jones K.M."/>
            <person name="Gansberger K."/>
            <person name="Moffat K."/>
            <person name="Hill J."/>
            <person name="Bera J."/>
            <person name="Fadrosh D."/>
            <person name="Jin S."/>
            <person name="Johri S."/>
            <person name="Kim M."/>
            <person name="Overton L."/>
            <person name="Reardon M."/>
            <person name="Tsitrin T."/>
            <person name="Vuong H."/>
            <person name="Weaver B."/>
            <person name="Ciecko A."/>
            <person name="Tallon L."/>
            <person name="Jackson J."/>
            <person name="Pai G."/>
            <person name="Aken S.V."/>
            <person name="Utterback T."/>
            <person name="Reidmuller S."/>
            <person name="Feldblyum T."/>
            <person name="Hsiao J."/>
            <person name="Zismann V."/>
            <person name="Iobst S."/>
            <person name="de Vazeille A.R."/>
            <person name="Buell C.R."/>
            <person name="Ying K."/>
            <person name="Li Y."/>
            <person name="Lu T."/>
            <person name="Huang Y."/>
            <person name="Zhao Q."/>
            <person name="Feng Q."/>
            <person name="Zhang L."/>
            <person name="Zhu J."/>
            <person name="Weng Q."/>
            <person name="Mu J."/>
            <person name="Lu Y."/>
            <person name="Fan D."/>
            <person name="Liu Y."/>
            <person name="Guan J."/>
            <person name="Zhang Y."/>
            <person name="Yu S."/>
            <person name="Liu X."/>
            <person name="Zhang Y."/>
            <person name="Hong G."/>
            <person name="Han B."/>
            <person name="Choisne N."/>
            <person name="Demange N."/>
            <person name="Orjeda G."/>
            <person name="Samain S."/>
            <person name="Cattolico L."/>
            <person name="Pelletier E."/>
            <person name="Couloux A."/>
            <person name="Segurens B."/>
            <person name="Wincker P."/>
            <person name="D'Hont A."/>
            <person name="Scarpelli C."/>
            <person name="Weissenbach J."/>
            <person name="Salanoubat M."/>
            <person name="Quetier F."/>
            <person name="Yu Y."/>
            <person name="Kim H.R."/>
            <person name="Rambo T."/>
            <person name="Currie J."/>
            <person name="Collura K."/>
            <person name="Luo M."/>
            <person name="Yang T."/>
            <person name="Ammiraju J.S.S."/>
            <person name="Engler F."/>
            <person name="Soderlund C."/>
            <person name="Wing R.A."/>
            <person name="Palmer L.E."/>
            <person name="de la Bastide M."/>
            <person name="Spiegel L."/>
            <person name="Nascimento L."/>
            <person name="Zutavern T."/>
            <person name="O'Shaughnessy A."/>
            <person name="Dike S."/>
            <person name="Dedhia N."/>
            <person name="Preston R."/>
            <person name="Balija V."/>
            <person name="McCombie W.R."/>
            <person name="Chow T."/>
            <person name="Chen H."/>
            <person name="Chung M."/>
            <person name="Chen C."/>
            <person name="Shaw J."/>
            <person name="Wu H."/>
            <person name="Hsiao K."/>
            <person name="Chao Y."/>
            <person name="Chu M."/>
            <person name="Cheng C."/>
            <person name="Hour A."/>
            <person name="Lee P."/>
            <person name="Lin S."/>
            <person name="Lin Y."/>
            <person name="Liou J."/>
            <person name="Liu S."/>
            <person name="Hsing Y."/>
            <person name="Raghuvanshi S."/>
            <person name="Mohanty A."/>
            <person name="Bharti A.K."/>
            <person name="Gaur A."/>
            <person name="Gupta V."/>
            <person name="Kumar D."/>
            <person name="Ravi V."/>
            <person name="Vij S."/>
            <person name="Kapur A."/>
            <person name="Khurana P."/>
            <person name="Khurana P."/>
            <person name="Khurana J.P."/>
            <person name="Tyagi A.K."/>
            <person name="Gaikwad K."/>
            <person name="Singh A."/>
            <person name="Dalal V."/>
            <person name="Srivastava S."/>
            <person name="Dixit A."/>
            <person name="Pal A.K."/>
            <person name="Ghazi I.A."/>
            <person name="Yadav M."/>
            <person name="Pandit A."/>
            <person name="Bhargava A."/>
            <person name="Sureshbabu K."/>
            <person name="Batra K."/>
            <person name="Sharma T.R."/>
            <person name="Mohapatra T."/>
            <person name="Singh N.K."/>
            <person name="Messing J."/>
            <person name="Nelson A.B."/>
            <person name="Fuks G."/>
            <person name="Kavchok S."/>
            <person name="Keizer G."/>
            <person name="Linton E."/>
            <person name="Llaca V."/>
            <person name="Song R."/>
            <person name="Tanyolac B."/>
            <person name="Young S."/>
            <person name="Ho-Il K."/>
            <person name="Hahn J.H."/>
            <person name="Sangsakoo G."/>
            <person name="Vanavichit A."/>
            <person name="de Mattos Luiz.A.T."/>
            <person name="Zimmer P.D."/>
            <person name="Malone G."/>
            <person name="Dellagostin O."/>
            <person name="de Oliveira A.C."/>
            <person name="Bevan M."/>
            <person name="Bancroft I."/>
            <person name="Minx P."/>
            <person name="Cordum H."/>
            <person name="Wilson R."/>
            <person name="Cheng Z."/>
            <person name="Jin W."/>
            <person name="Jiang J."/>
            <person name="Leong S.A."/>
            <person name="Iwama H."/>
            <person name="Gojobori T."/>
            <person name="Itoh T."/>
            <person name="Niimura Y."/>
            <person name="Fujii Y."/>
            <person name="Habara T."/>
            <person name="Sakai H."/>
            <person name="Sato Y."/>
            <person name="Wilson G."/>
            <person name="Kumar K."/>
            <person name="McCouch S."/>
            <person name="Juretic N."/>
            <person name="Hoen D."/>
            <person name="Wright S."/>
            <person name="Bruskiewich R."/>
            <person name="Bureau T."/>
            <person name="Miyao A."/>
            <person name="Hirochika H."/>
            <person name="Nishikawa T."/>
            <person name="Kadowaki K."/>
            <person name="Sugiura M."/>
            <person name="Burr B."/>
            <person name="Sasaki T."/>
        </authorList>
    </citation>
    <scope>NUCLEOTIDE SEQUENCE [LARGE SCALE GENOMIC DNA]</scope>
    <source>
        <strain evidence="3">cv. Nipponbare</strain>
    </source>
</reference>
<dbReference type="Pfam" id="PF00078">
    <property type="entry name" value="RVT_1"/>
    <property type="match status" value="1"/>
</dbReference>
<protein>
    <recommendedName>
        <fullName evidence="1">Reverse transcriptase domain-containing protein</fullName>
    </recommendedName>
</protein>
<dbReference type="PANTHER" id="PTHR33116">
    <property type="entry name" value="REVERSE TRANSCRIPTASE ZINC-BINDING DOMAIN-CONTAINING PROTEIN-RELATED-RELATED"/>
    <property type="match status" value="1"/>
</dbReference>
<dbReference type="CDD" id="cd01650">
    <property type="entry name" value="RT_nLTR_like"/>
    <property type="match status" value="1"/>
</dbReference>
<dbReference type="AlphaFoldDB" id="Q5W649"/>
<dbReference type="InterPro" id="IPR000477">
    <property type="entry name" value="RT_dom"/>
</dbReference>
<dbReference type="Proteomes" id="UP000000763">
    <property type="component" value="Chromosome 5"/>
</dbReference>
<dbReference type="PANTHER" id="PTHR33116:SF78">
    <property type="entry name" value="OS12G0587133 PROTEIN"/>
    <property type="match status" value="1"/>
</dbReference>
<dbReference type="InterPro" id="IPR043502">
    <property type="entry name" value="DNA/RNA_pol_sf"/>
</dbReference>
<dbReference type="EMBL" id="AC144742">
    <property type="protein sequence ID" value="AAV44108.1"/>
    <property type="molecule type" value="Genomic_DNA"/>
</dbReference>
<evidence type="ECO:0000259" key="1">
    <source>
        <dbReference type="Pfam" id="PF00078"/>
    </source>
</evidence>
<evidence type="ECO:0000313" key="3">
    <source>
        <dbReference type="Proteomes" id="UP000000763"/>
    </source>
</evidence>
<name>Q5W649_ORYSJ</name>
<sequence length="604" mass="68675">MEKKGPIRFCTLGDENTKFYHTVASVNRQKNSIRLLIDNGVEFYDNSQKLTIATSFFRQIFSESSSSDRDFALSQLYPQPENLQDLCLPFTREEITKVIHSAPNNKSSGPDGFTNEFYKKFVNKLLPDLQAIFQDLFNNSIDLSGVNHSYITLLPKIATAVQIKDFRPISLLHSVPKLISKTITIRLQKEIPKLIDPMQSGFIKGRSITENLIFASELVQSALKNKKPMLVLKLDFYKAFDTVSWDALFRVLETRDGTLILLKGETDQATALKEILDSFTRFSGLQINYHKSTLVPIHLAEESKEMVTQILQCPTSSLPCSYLGLPLSTTKSTHNMLLPVISKVDKYLAGWMPLSKGGRLTMINSIISAIPTYYMSCCIWPEKSIEAIDKIKRAFLWQGEKSIKGGHCLVAWKTVLLQKQQGGLGIRDLRAHNTALILKLANRVLTDSNDPMAKWFRQKYLQSTIQLKPRNNDTPTWKLILSHFQILSSVAQVKLGNGRTTLFWKDQWMPQHLEYTYPVLFSFAINKECAVESQFSHNTWQLQLHPNLSYQAETELQALLQNLQTISPSPETADTRELLYPKPLISTANAYRLLTFSWIPLESG</sequence>
<dbReference type="SUPFAM" id="SSF56672">
    <property type="entry name" value="DNA/RNA polymerases"/>
    <property type="match status" value="1"/>
</dbReference>